<evidence type="ECO:0000259" key="1">
    <source>
        <dbReference type="Pfam" id="PF12417"/>
    </source>
</evidence>
<sequence>MPHGTRIARQYNVAKLPDVLGKADELRTDYLMHHRIEDAMQKFDSSHEIGARLPKLGERVLPAPLPVGEALVDALLPTTIRRRKQDFLTRPENKNCLIRTYLGRRHTTKAQNRIQNLKLQNFPLHVNEMEQLGLDTAHFASLMANNLAIVHCGAMVNGNDVEFILGSSPAQIRRVPPEEAEVMTSRQMCDAIKFEFNHRAMAMWLIDFNQTIKAASTSLPRLSIFNASYYPRQNQPDDLDKELWGIFRKAYLDMSHRVTESSGPDTFIARVEMERKEESIDNLF</sequence>
<dbReference type="InterPro" id="IPR022137">
    <property type="entry name" value="Znf_prot_DUF3669"/>
</dbReference>
<proteinExistence type="predicted"/>
<dbReference type="eggNOG" id="ENOG502S9QG">
    <property type="taxonomic scope" value="Eukaryota"/>
</dbReference>
<dbReference type="HOGENOM" id="CLU_039531_0_0_1"/>
<feature type="domain" description="DUF3669" evidence="1">
    <location>
        <begin position="203"/>
        <end position="261"/>
    </location>
</feature>
<accession>E3QCD4</accession>
<dbReference type="PANTHER" id="PTHR40780">
    <property type="entry name" value="DUF3669 DOMAIN-CONTAINING PROTEIN"/>
    <property type="match status" value="1"/>
</dbReference>
<dbReference type="OrthoDB" id="2993351at2759"/>
<dbReference type="VEuPathDB" id="FungiDB:GLRG_03666"/>
<reference evidence="3" key="1">
    <citation type="journal article" date="2012" name="Nat. Genet.">
        <title>Lifestyle transitions in plant pathogenic Colletotrichum fungi deciphered by genome and transcriptome analyses.</title>
        <authorList>
            <person name="O'Connell R.J."/>
            <person name="Thon M.R."/>
            <person name="Hacquard S."/>
            <person name="Amyotte S.G."/>
            <person name="Kleemann J."/>
            <person name="Torres M.F."/>
            <person name="Damm U."/>
            <person name="Buiate E.A."/>
            <person name="Epstein L."/>
            <person name="Alkan N."/>
            <person name="Altmueller J."/>
            <person name="Alvarado-Balderrama L."/>
            <person name="Bauser C.A."/>
            <person name="Becker C."/>
            <person name="Birren B.W."/>
            <person name="Chen Z."/>
            <person name="Choi J."/>
            <person name="Crouch J.A."/>
            <person name="Duvick J.P."/>
            <person name="Farman M.A."/>
            <person name="Gan P."/>
            <person name="Heiman D."/>
            <person name="Henrissat B."/>
            <person name="Howard R.J."/>
            <person name="Kabbage M."/>
            <person name="Koch C."/>
            <person name="Kracher B."/>
            <person name="Kubo Y."/>
            <person name="Law A.D."/>
            <person name="Lebrun M.-H."/>
            <person name="Lee Y.-H."/>
            <person name="Miyara I."/>
            <person name="Moore N."/>
            <person name="Neumann U."/>
            <person name="Nordstroem K."/>
            <person name="Panaccione D.G."/>
            <person name="Panstruga R."/>
            <person name="Place M."/>
            <person name="Proctor R.H."/>
            <person name="Prusky D."/>
            <person name="Rech G."/>
            <person name="Reinhardt R."/>
            <person name="Rollins J.A."/>
            <person name="Rounsley S."/>
            <person name="Schardl C.L."/>
            <person name="Schwartz D.C."/>
            <person name="Shenoy N."/>
            <person name="Shirasu K."/>
            <person name="Sikhakolli U.R."/>
            <person name="Stueber K."/>
            <person name="Sukno S.A."/>
            <person name="Sweigard J.A."/>
            <person name="Takano Y."/>
            <person name="Takahara H."/>
            <person name="Trail F."/>
            <person name="van der Does H.C."/>
            <person name="Voll L.M."/>
            <person name="Will I."/>
            <person name="Young S."/>
            <person name="Zeng Q."/>
            <person name="Zhang J."/>
            <person name="Zhou S."/>
            <person name="Dickman M.B."/>
            <person name="Schulze-Lefert P."/>
            <person name="Ver Loren van Themaat E."/>
            <person name="Ma L.-J."/>
            <person name="Vaillancourt L.J."/>
        </authorList>
    </citation>
    <scope>NUCLEOTIDE SEQUENCE [LARGE SCALE GENOMIC DNA]</scope>
    <source>
        <strain evidence="3">M1.001 / M2 / FGSC 10212</strain>
    </source>
</reference>
<keyword evidence="3" id="KW-1185">Reference proteome</keyword>
<dbReference type="AlphaFoldDB" id="E3QCD4"/>
<dbReference type="Proteomes" id="UP000008782">
    <property type="component" value="Unassembled WGS sequence"/>
</dbReference>
<evidence type="ECO:0000313" key="3">
    <source>
        <dbReference type="Proteomes" id="UP000008782"/>
    </source>
</evidence>
<dbReference type="Pfam" id="PF12417">
    <property type="entry name" value="DUF3669"/>
    <property type="match status" value="1"/>
</dbReference>
<evidence type="ECO:0000313" key="2">
    <source>
        <dbReference type="EMBL" id="EFQ28522.1"/>
    </source>
</evidence>
<name>E3QCD4_COLGM</name>
<protein>
    <recommendedName>
        <fullName evidence="1">DUF3669 domain-containing protein</fullName>
    </recommendedName>
</protein>
<dbReference type="EMBL" id="GG697341">
    <property type="protein sequence ID" value="EFQ28522.1"/>
    <property type="molecule type" value="Genomic_DNA"/>
</dbReference>
<gene>
    <name evidence="2" type="ORF">GLRG_03666</name>
</gene>
<organism evidence="3">
    <name type="scientific">Colletotrichum graminicola (strain M1.001 / M2 / FGSC 10212)</name>
    <name type="common">Maize anthracnose fungus</name>
    <name type="synonym">Glomerella graminicola</name>
    <dbReference type="NCBI Taxonomy" id="645133"/>
    <lineage>
        <taxon>Eukaryota</taxon>
        <taxon>Fungi</taxon>
        <taxon>Dikarya</taxon>
        <taxon>Ascomycota</taxon>
        <taxon>Pezizomycotina</taxon>
        <taxon>Sordariomycetes</taxon>
        <taxon>Hypocreomycetidae</taxon>
        <taxon>Glomerellales</taxon>
        <taxon>Glomerellaceae</taxon>
        <taxon>Colletotrichum</taxon>
        <taxon>Colletotrichum graminicola species complex</taxon>
    </lineage>
</organism>
<dbReference type="PANTHER" id="PTHR40780:SF2">
    <property type="entry name" value="DUF3669 DOMAIN-CONTAINING PROTEIN"/>
    <property type="match status" value="1"/>
</dbReference>
<dbReference type="RefSeq" id="XP_008092542.1">
    <property type="nucleotide sequence ID" value="XM_008094351.1"/>
</dbReference>
<dbReference type="GeneID" id="24409031"/>